<dbReference type="STRING" id="660518.SAMN05216218_110185"/>
<accession>A0A1G7PLL1</accession>
<dbReference type="RefSeq" id="WP_092693494.1">
    <property type="nucleotide sequence ID" value="NZ_FNBK01000010.1"/>
</dbReference>
<dbReference type="NCBIfam" id="NF011470">
    <property type="entry name" value="PRK14887.1"/>
    <property type="match status" value="1"/>
</dbReference>
<protein>
    <recommendedName>
        <fullName evidence="3">KEOPS complex subunit Pcc1</fullName>
    </recommendedName>
</protein>
<reference evidence="2" key="1">
    <citation type="submission" date="2016-10" db="EMBL/GenBank/DDBJ databases">
        <authorList>
            <person name="Varghese N."/>
            <person name="Submissions S."/>
        </authorList>
    </citation>
    <scope>NUCLEOTIDE SEQUENCE [LARGE SCALE GENOMIC DNA]</scope>
    <source>
        <strain evidence="2">IBRC-M 10760</strain>
    </source>
</reference>
<keyword evidence="2" id="KW-1185">Reference proteome</keyword>
<dbReference type="AlphaFoldDB" id="A0A1G7PLL1"/>
<evidence type="ECO:0000313" key="2">
    <source>
        <dbReference type="Proteomes" id="UP000199076"/>
    </source>
</evidence>
<dbReference type="EMBL" id="FNBK01000010">
    <property type="protein sequence ID" value="SDF87113.1"/>
    <property type="molecule type" value="Genomic_DNA"/>
</dbReference>
<evidence type="ECO:0000313" key="1">
    <source>
        <dbReference type="EMBL" id="SDF87113.1"/>
    </source>
</evidence>
<organism evidence="1 2">
    <name type="scientific">Halorientalis regularis</name>
    <dbReference type="NCBI Taxonomy" id="660518"/>
    <lineage>
        <taxon>Archaea</taxon>
        <taxon>Methanobacteriati</taxon>
        <taxon>Methanobacteriota</taxon>
        <taxon>Stenosarchaea group</taxon>
        <taxon>Halobacteria</taxon>
        <taxon>Halobacteriales</taxon>
        <taxon>Haloarculaceae</taxon>
        <taxon>Halorientalis</taxon>
    </lineage>
</organism>
<dbReference type="OrthoDB" id="107316at2157"/>
<evidence type="ECO:0008006" key="3">
    <source>
        <dbReference type="Google" id="ProtNLM"/>
    </source>
</evidence>
<sequence length="73" mass="7878">MRAVIETTHGTHERAAMVAAALTPDNTDEMETTVDGETVRTVIERESTGGLHATVDDYVVNCTVADELTQTQT</sequence>
<dbReference type="Proteomes" id="UP000199076">
    <property type="component" value="Unassembled WGS sequence"/>
</dbReference>
<gene>
    <name evidence="1" type="ORF">SAMN05216218_110185</name>
</gene>
<name>A0A1G7PLL1_9EURY</name>
<proteinExistence type="predicted"/>